<proteinExistence type="predicted"/>
<feature type="compositionally biased region" description="Polar residues" evidence="1">
    <location>
        <begin position="59"/>
        <end position="70"/>
    </location>
</feature>
<organism evidence="2 3">
    <name type="scientific">Albula glossodonta</name>
    <name type="common">roundjaw bonefish</name>
    <dbReference type="NCBI Taxonomy" id="121402"/>
    <lineage>
        <taxon>Eukaryota</taxon>
        <taxon>Metazoa</taxon>
        <taxon>Chordata</taxon>
        <taxon>Craniata</taxon>
        <taxon>Vertebrata</taxon>
        <taxon>Euteleostomi</taxon>
        <taxon>Actinopterygii</taxon>
        <taxon>Neopterygii</taxon>
        <taxon>Teleostei</taxon>
        <taxon>Albuliformes</taxon>
        <taxon>Albulidae</taxon>
        <taxon>Albula</taxon>
    </lineage>
</organism>
<dbReference type="Proteomes" id="UP000824540">
    <property type="component" value="Unassembled WGS sequence"/>
</dbReference>
<name>A0A8T2PPL4_9TELE</name>
<protein>
    <submittedName>
        <fullName evidence="2">Uncharacterized protein</fullName>
    </submittedName>
</protein>
<reference evidence="2" key="1">
    <citation type="thesis" date="2021" institute="BYU ScholarsArchive" country="Provo, UT, USA">
        <title>Applications of and Algorithms for Genome Assembly and Genomic Analyses with an Emphasis on Marine Teleosts.</title>
        <authorList>
            <person name="Pickett B.D."/>
        </authorList>
    </citation>
    <scope>NUCLEOTIDE SEQUENCE</scope>
    <source>
        <strain evidence="2">HI-2016</strain>
    </source>
</reference>
<evidence type="ECO:0000313" key="2">
    <source>
        <dbReference type="EMBL" id="KAG9353289.1"/>
    </source>
</evidence>
<comment type="caution">
    <text evidence="2">The sequence shown here is derived from an EMBL/GenBank/DDBJ whole genome shotgun (WGS) entry which is preliminary data.</text>
</comment>
<accession>A0A8T2PPL4</accession>
<gene>
    <name evidence="2" type="ORF">JZ751_017865</name>
</gene>
<sequence length="79" mass="8738">MNDFWFVGPIPYPNLQHGESSLAPGDLERLGTCDCESRISDLVPVRGKAYTLGPDENMKCSQQGTESPFPSLSRHIVPF</sequence>
<evidence type="ECO:0000256" key="1">
    <source>
        <dbReference type="SAM" id="MobiDB-lite"/>
    </source>
</evidence>
<dbReference type="AlphaFoldDB" id="A0A8T2PPL4"/>
<keyword evidence="3" id="KW-1185">Reference proteome</keyword>
<evidence type="ECO:0000313" key="3">
    <source>
        <dbReference type="Proteomes" id="UP000824540"/>
    </source>
</evidence>
<feature type="region of interest" description="Disordered" evidence="1">
    <location>
        <begin position="54"/>
        <end position="79"/>
    </location>
</feature>
<dbReference type="EMBL" id="JAFBMS010000004">
    <property type="protein sequence ID" value="KAG9353289.1"/>
    <property type="molecule type" value="Genomic_DNA"/>
</dbReference>